<organism evidence="1 2">
    <name type="scientific">Varunaivibrio sulfuroxidans</name>
    <dbReference type="NCBI Taxonomy" id="1773489"/>
    <lineage>
        <taxon>Bacteria</taxon>
        <taxon>Pseudomonadati</taxon>
        <taxon>Pseudomonadota</taxon>
        <taxon>Alphaproteobacteria</taxon>
        <taxon>Rhodospirillales</taxon>
        <taxon>Magnetovibrionaceae</taxon>
        <taxon>Varunaivibrio</taxon>
    </lineage>
</organism>
<comment type="caution">
    <text evidence="1">The sequence shown here is derived from an EMBL/GenBank/DDBJ whole genome shotgun (WGS) entry which is preliminary data.</text>
</comment>
<reference evidence="1 2" key="1">
    <citation type="submission" date="2019-03" db="EMBL/GenBank/DDBJ databases">
        <title>Genomic Encyclopedia of Type Strains, Phase IV (KMG-IV): sequencing the most valuable type-strain genomes for metagenomic binning, comparative biology and taxonomic classification.</title>
        <authorList>
            <person name="Goeker M."/>
        </authorList>
    </citation>
    <scope>NUCLEOTIDE SEQUENCE [LARGE SCALE GENOMIC DNA]</scope>
    <source>
        <strain evidence="1 2">DSM 101688</strain>
    </source>
</reference>
<protein>
    <submittedName>
        <fullName evidence="1">Radical SAM protein with 4Fe4S-binding SPASM domain</fullName>
    </submittedName>
</protein>
<dbReference type="InterPro" id="IPR013785">
    <property type="entry name" value="Aldolase_TIM"/>
</dbReference>
<dbReference type="Proteomes" id="UP000295304">
    <property type="component" value="Unassembled WGS sequence"/>
</dbReference>
<accession>A0A4R3J5H2</accession>
<dbReference type="OrthoDB" id="9782387at2"/>
<dbReference type="EMBL" id="SLZW01000010">
    <property type="protein sequence ID" value="TCS60565.1"/>
    <property type="molecule type" value="Genomic_DNA"/>
</dbReference>
<proteinExistence type="predicted"/>
<dbReference type="Gene3D" id="3.20.20.70">
    <property type="entry name" value="Aldolase class I"/>
    <property type="match status" value="1"/>
</dbReference>
<keyword evidence="2" id="KW-1185">Reference proteome</keyword>
<gene>
    <name evidence="1" type="ORF">EDD55_11039</name>
</gene>
<dbReference type="RefSeq" id="WP_132939878.1">
    <property type="nucleotide sequence ID" value="NZ_CP119676.1"/>
</dbReference>
<name>A0A4R3J5H2_9PROT</name>
<sequence>MPLPHFTHKGRIFLTDEFGYLYLPFHGMIVALPYDEAVFLKRCETQTPDALIKSGEYDETDAQIFTEYLARIQKEKNCFNYKYDEKYYIKDFQNIDIIFNFVLDCDGVYALSDDARQFLHDIILTHAYKANAVHFTLLGGDAAGQAEVRDALDLLSARLEKQFIYSSTQEELRQQETHIIAQNDTAQARDDEAAPYDLLERFLTWLHIGTVDAPLDIPHDLGERLAAALPAFMDAAAHSPRRFKRLLRAVLQFAQNRKRFFNCAAGINSVYCDLAHGGVHGCKKDPARIGTLSEGLHDATRKAYFRGSVIHKDKCLACWCRYFCAAGCRLNAAPPDCTAIRAVYEQIGQLNFKLQETNRKILTSSLRNEIQSYHECLFTLYHDSCVMDKVPERLGEQP</sequence>
<dbReference type="AlphaFoldDB" id="A0A4R3J5H2"/>
<evidence type="ECO:0000313" key="2">
    <source>
        <dbReference type="Proteomes" id="UP000295304"/>
    </source>
</evidence>
<evidence type="ECO:0000313" key="1">
    <source>
        <dbReference type="EMBL" id="TCS60565.1"/>
    </source>
</evidence>